<keyword evidence="3" id="KW-1185">Reference proteome</keyword>
<dbReference type="PANTHER" id="PTHR13510">
    <property type="entry name" value="FYVE-FINGER-CONTAINING RAB5 EFFECTOR PROTEIN RABENOSYN-5-RELATED"/>
    <property type="match status" value="1"/>
</dbReference>
<dbReference type="VEuPathDB" id="FungiDB:PYU1_G010894"/>
<evidence type="ECO:0000256" key="1">
    <source>
        <dbReference type="SAM" id="MobiDB-lite"/>
    </source>
</evidence>
<dbReference type="EMBL" id="GL376590">
    <property type="status" value="NOT_ANNOTATED_CDS"/>
    <property type="molecule type" value="Genomic_DNA"/>
</dbReference>
<dbReference type="InParanoid" id="K3X118"/>
<reference evidence="3" key="2">
    <citation type="submission" date="2010-04" db="EMBL/GenBank/DDBJ databases">
        <authorList>
            <person name="Buell R."/>
            <person name="Hamilton J."/>
            <person name="Hostetler J."/>
        </authorList>
    </citation>
    <scope>NUCLEOTIDE SEQUENCE [LARGE SCALE GENOMIC DNA]</scope>
    <source>
        <strain evidence="3">DAOM:BR144</strain>
    </source>
</reference>
<evidence type="ECO:0000313" key="3">
    <source>
        <dbReference type="Proteomes" id="UP000019132"/>
    </source>
</evidence>
<dbReference type="InterPro" id="IPR052727">
    <property type="entry name" value="Rab4/Rab5_effector"/>
</dbReference>
<reference evidence="3" key="1">
    <citation type="journal article" date="2010" name="Genome Biol.">
        <title>Genome sequence of the necrotrophic plant pathogen Pythium ultimum reveals original pathogenicity mechanisms and effector repertoire.</title>
        <authorList>
            <person name="Levesque C.A."/>
            <person name="Brouwer H."/>
            <person name="Cano L."/>
            <person name="Hamilton J.P."/>
            <person name="Holt C."/>
            <person name="Huitema E."/>
            <person name="Raffaele S."/>
            <person name="Robideau G.P."/>
            <person name="Thines M."/>
            <person name="Win J."/>
            <person name="Zerillo M.M."/>
            <person name="Beakes G.W."/>
            <person name="Boore J.L."/>
            <person name="Busam D."/>
            <person name="Dumas B."/>
            <person name="Ferriera S."/>
            <person name="Fuerstenberg S.I."/>
            <person name="Gachon C.M."/>
            <person name="Gaulin E."/>
            <person name="Govers F."/>
            <person name="Grenville-Briggs L."/>
            <person name="Horner N."/>
            <person name="Hostetler J."/>
            <person name="Jiang R.H."/>
            <person name="Johnson J."/>
            <person name="Krajaejun T."/>
            <person name="Lin H."/>
            <person name="Meijer H.J."/>
            <person name="Moore B."/>
            <person name="Morris P."/>
            <person name="Phuntmart V."/>
            <person name="Puiu D."/>
            <person name="Shetty J."/>
            <person name="Stajich J.E."/>
            <person name="Tripathy S."/>
            <person name="Wawra S."/>
            <person name="van West P."/>
            <person name="Whitty B.R."/>
            <person name="Coutinho P.M."/>
            <person name="Henrissat B."/>
            <person name="Martin F."/>
            <person name="Thomas P.D."/>
            <person name="Tyler B.M."/>
            <person name="De Vries R.P."/>
            <person name="Kamoun S."/>
            <person name="Yandell M."/>
            <person name="Tisserat N."/>
            <person name="Buell C.R."/>
        </authorList>
    </citation>
    <scope>NUCLEOTIDE SEQUENCE</scope>
    <source>
        <strain evidence="3">DAOM:BR144</strain>
    </source>
</reference>
<dbReference type="Proteomes" id="UP000019132">
    <property type="component" value="Unassembled WGS sequence"/>
</dbReference>
<accession>K3X118</accession>
<dbReference type="EnsemblProtists" id="PYU1_T010917">
    <property type="protein sequence ID" value="PYU1_T010917"/>
    <property type="gene ID" value="PYU1_G010894"/>
</dbReference>
<sequence length="466" mass="51915">MSAPSPESHASSQRLEDDSSVSSSTSFATTAAAYTHSLHHASHAHPLPPATAIRSFPKIELTHEEHAHYDRVVGRLLYRCVQEYAKYAANGAIDRGAWAPVRRNRDMAIFRNLKGTGNPRVTLMLGIGKIHGSLEDVMDGLYSDHTEELRAVMTFLKSKFITGSIMQVSERRTPDDPFNFAGIKWFAAKTPGGAVSYDRDLLTYERQGMTFDADGNEIGYHLLQSVDRPEWPANTFKSLIRAHASTCYIYKRKSSRVVETFFWGEFYGSGSFPQRISDYGIAGKWLTVVNSVKCSHARKLSQLKQKARARSSSATASTASSASVAEASDRKCLTVVAKQRGSKINWDGVEAEQPPAYFDYVFQLSGVRERLDSETSSTWSTNRSDTTWVDTPSFVESSMRKLGLRGDDEASIANSDNEADLTELDEEFARRRQSHADRIGTREYNKELLMEELYANGTSPDGETPI</sequence>
<evidence type="ECO:0008006" key="4">
    <source>
        <dbReference type="Google" id="ProtNLM"/>
    </source>
</evidence>
<dbReference type="InterPro" id="IPR023393">
    <property type="entry name" value="START-like_dom_sf"/>
</dbReference>
<evidence type="ECO:0000313" key="2">
    <source>
        <dbReference type="EnsemblProtists" id="PYU1_T010917"/>
    </source>
</evidence>
<organism evidence="2 3">
    <name type="scientific">Globisporangium ultimum (strain ATCC 200006 / CBS 805.95 / DAOM BR144)</name>
    <name type="common">Pythium ultimum</name>
    <dbReference type="NCBI Taxonomy" id="431595"/>
    <lineage>
        <taxon>Eukaryota</taxon>
        <taxon>Sar</taxon>
        <taxon>Stramenopiles</taxon>
        <taxon>Oomycota</taxon>
        <taxon>Peronosporomycetes</taxon>
        <taxon>Pythiales</taxon>
        <taxon>Pythiaceae</taxon>
        <taxon>Globisporangium</taxon>
    </lineage>
</organism>
<dbReference type="PANTHER" id="PTHR13510:SF44">
    <property type="entry name" value="RABENOSYN-5"/>
    <property type="match status" value="1"/>
</dbReference>
<name>K3X118_GLOUD</name>
<reference evidence="2" key="3">
    <citation type="submission" date="2015-02" db="UniProtKB">
        <authorList>
            <consortium name="EnsemblProtists"/>
        </authorList>
    </citation>
    <scope>IDENTIFICATION</scope>
    <source>
        <strain evidence="2">DAOM BR144</strain>
    </source>
</reference>
<dbReference type="eggNOG" id="ENOG502R4FX">
    <property type="taxonomic scope" value="Eukaryota"/>
</dbReference>
<dbReference type="Gene3D" id="3.30.530.20">
    <property type="match status" value="1"/>
</dbReference>
<dbReference type="HOGENOM" id="CLU_015303_1_1_1"/>
<protein>
    <recommendedName>
        <fullName evidence="4">START domain-containing protein</fullName>
    </recommendedName>
</protein>
<proteinExistence type="predicted"/>
<feature type="region of interest" description="Disordered" evidence="1">
    <location>
        <begin position="1"/>
        <end position="22"/>
    </location>
</feature>
<dbReference type="AlphaFoldDB" id="K3X118"/>